<name>A0A1M7R703_9ACTN</name>
<protein>
    <submittedName>
        <fullName evidence="10">MFS transporter, NNP family, nitrate/nitrite transporter</fullName>
    </submittedName>
</protein>
<organism evidence="10 11">
    <name type="scientific">Cryptosporangium aurantiacum</name>
    <dbReference type="NCBI Taxonomy" id="134849"/>
    <lineage>
        <taxon>Bacteria</taxon>
        <taxon>Bacillati</taxon>
        <taxon>Actinomycetota</taxon>
        <taxon>Actinomycetes</taxon>
        <taxon>Cryptosporangiales</taxon>
        <taxon>Cryptosporangiaceae</taxon>
        <taxon>Cryptosporangium</taxon>
    </lineage>
</organism>
<keyword evidence="6 8" id="KW-0472">Membrane</keyword>
<dbReference type="GO" id="GO:0005886">
    <property type="term" value="C:plasma membrane"/>
    <property type="evidence" value="ECO:0007669"/>
    <property type="project" value="UniProtKB-SubCell"/>
</dbReference>
<evidence type="ECO:0000256" key="3">
    <source>
        <dbReference type="ARBA" id="ARBA00022692"/>
    </source>
</evidence>
<feature type="transmembrane region" description="Helical" evidence="8">
    <location>
        <begin position="143"/>
        <end position="167"/>
    </location>
</feature>
<keyword evidence="4 8" id="KW-1133">Transmembrane helix</keyword>
<dbReference type="SUPFAM" id="SSF103473">
    <property type="entry name" value="MFS general substrate transporter"/>
    <property type="match status" value="1"/>
</dbReference>
<keyword evidence="11" id="KW-1185">Reference proteome</keyword>
<dbReference type="CDD" id="cd17341">
    <property type="entry name" value="MFS_NRT2_like"/>
    <property type="match status" value="1"/>
</dbReference>
<dbReference type="GO" id="GO:0042128">
    <property type="term" value="P:nitrate assimilation"/>
    <property type="evidence" value="ECO:0007669"/>
    <property type="project" value="UniProtKB-KW"/>
</dbReference>
<evidence type="ECO:0000256" key="7">
    <source>
        <dbReference type="SAM" id="MobiDB-lite"/>
    </source>
</evidence>
<evidence type="ECO:0000313" key="11">
    <source>
        <dbReference type="Proteomes" id="UP000184440"/>
    </source>
</evidence>
<dbReference type="Gene3D" id="1.20.1250.20">
    <property type="entry name" value="MFS general substrate transporter like domains"/>
    <property type="match status" value="1"/>
</dbReference>
<evidence type="ECO:0000259" key="9">
    <source>
        <dbReference type="PROSITE" id="PS50850"/>
    </source>
</evidence>
<dbReference type="OrthoDB" id="9771451at2"/>
<feature type="transmembrane region" description="Helical" evidence="8">
    <location>
        <begin position="427"/>
        <end position="447"/>
    </location>
</feature>
<comment type="subcellular location">
    <subcellularLocation>
        <location evidence="1">Cell membrane</location>
        <topology evidence="1">Multi-pass membrane protein</topology>
    </subcellularLocation>
</comment>
<feature type="region of interest" description="Disordered" evidence="7">
    <location>
        <begin position="1"/>
        <end position="22"/>
    </location>
</feature>
<proteinExistence type="inferred from homology"/>
<dbReference type="InterPro" id="IPR011701">
    <property type="entry name" value="MFS"/>
</dbReference>
<evidence type="ECO:0000256" key="8">
    <source>
        <dbReference type="SAM" id="Phobius"/>
    </source>
</evidence>
<accession>A0A1M7R703</accession>
<dbReference type="RefSeq" id="WP_073260298.1">
    <property type="nucleotide sequence ID" value="NZ_FRCS01000008.1"/>
</dbReference>
<feature type="transmembrane region" description="Helical" evidence="8">
    <location>
        <begin position="89"/>
        <end position="106"/>
    </location>
</feature>
<evidence type="ECO:0000256" key="5">
    <source>
        <dbReference type="ARBA" id="ARBA00023063"/>
    </source>
</evidence>
<feature type="transmembrane region" description="Helical" evidence="8">
    <location>
        <begin position="216"/>
        <end position="236"/>
    </location>
</feature>
<dbReference type="GO" id="GO:0015112">
    <property type="term" value="F:nitrate transmembrane transporter activity"/>
    <property type="evidence" value="ECO:0007669"/>
    <property type="project" value="InterPro"/>
</dbReference>
<feature type="transmembrane region" description="Helical" evidence="8">
    <location>
        <begin position="118"/>
        <end position="137"/>
    </location>
</feature>
<dbReference type="EMBL" id="FRCS01000008">
    <property type="protein sequence ID" value="SHN41950.1"/>
    <property type="molecule type" value="Genomic_DNA"/>
</dbReference>
<feature type="transmembrane region" description="Helical" evidence="8">
    <location>
        <begin position="459"/>
        <end position="480"/>
    </location>
</feature>
<feature type="transmembrane region" description="Helical" evidence="8">
    <location>
        <begin position="372"/>
        <end position="393"/>
    </location>
</feature>
<feature type="domain" description="Major facilitator superfamily (MFS) profile" evidence="9">
    <location>
        <begin position="260"/>
        <end position="490"/>
    </location>
</feature>
<feature type="transmembrane region" description="Helical" evidence="8">
    <location>
        <begin position="317"/>
        <end position="335"/>
    </location>
</feature>
<reference evidence="10 11" key="1">
    <citation type="submission" date="2016-11" db="EMBL/GenBank/DDBJ databases">
        <authorList>
            <person name="Jaros S."/>
            <person name="Januszkiewicz K."/>
            <person name="Wedrychowicz H."/>
        </authorList>
    </citation>
    <scope>NUCLEOTIDE SEQUENCE [LARGE SCALE GENOMIC DNA]</scope>
    <source>
        <strain evidence="10 11">DSM 46144</strain>
    </source>
</reference>
<dbReference type="InterPro" id="IPR020846">
    <property type="entry name" value="MFS_dom"/>
</dbReference>
<feature type="transmembrane region" description="Helical" evidence="8">
    <location>
        <begin position="188"/>
        <end position="210"/>
    </location>
</feature>
<evidence type="ECO:0000256" key="1">
    <source>
        <dbReference type="ARBA" id="ARBA00004651"/>
    </source>
</evidence>
<evidence type="ECO:0000256" key="2">
    <source>
        <dbReference type="ARBA" id="ARBA00008432"/>
    </source>
</evidence>
<keyword evidence="5" id="KW-0534">Nitrate assimilation</keyword>
<dbReference type="Proteomes" id="UP000184440">
    <property type="component" value="Unassembled WGS sequence"/>
</dbReference>
<sequence>MAVPTAPTETTTTPTTTAAAPVRRSGRWIDDWRPEDPEFWAAGGKKVARRNLIFSILSEHIGFSIWTMWSVLVLFLPAAEYGLTPDDKFLLTAVPAFVGSFLRLPYTFAVAKFGGRNWTIVSASLLLIPAIATAIVLEPGVSFSTLLIVAAFAGVGGGNFSSSMANINAFYPNRLKGMALGLNAAGGNLGVALVQIVGLIVLAAAGGVAASVEPRLVPALYIPAIVLVTVLSAVKMDNLSHASNDKRAMRDVIKDRHSWIMSLLYIGTFGSFIGFSFAFGQVLTQFLVPDNLPAGVTVATADPAVLKAAQAAASLDALKVIFLGPLLGSIARPAGGWLADRFGGARITLVTFVGMGLFAGLVLLASQEKSLALFYVGFISLFILSGVGNGSTYKMIPAIFRAKAQRHASEGADADWEANEARRLSSALVGVAGAIGAFGGALVQIMFRQSFLTYKNADAAYLGFIGLYVVCFAVTWFVYLRKSPSKLAGV</sequence>
<evidence type="ECO:0000256" key="4">
    <source>
        <dbReference type="ARBA" id="ARBA00022989"/>
    </source>
</evidence>
<dbReference type="AlphaFoldDB" id="A0A1M7R703"/>
<feature type="transmembrane region" description="Helical" evidence="8">
    <location>
        <begin position="347"/>
        <end position="366"/>
    </location>
</feature>
<keyword evidence="3 8" id="KW-0812">Transmembrane</keyword>
<gene>
    <name evidence="10" type="ORF">SAMN05443668_10830</name>
</gene>
<comment type="similarity">
    <text evidence="2">Belongs to the major facilitator superfamily. Nitrate/nitrite porter (TC 2.A.1.8) family.</text>
</comment>
<feature type="transmembrane region" description="Helical" evidence="8">
    <location>
        <begin position="52"/>
        <end position="77"/>
    </location>
</feature>
<evidence type="ECO:0000313" key="10">
    <source>
        <dbReference type="EMBL" id="SHN41950.1"/>
    </source>
</evidence>
<feature type="compositionally biased region" description="Low complexity" evidence="7">
    <location>
        <begin position="1"/>
        <end position="21"/>
    </location>
</feature>
<dbReference type="Pfam" id="PF07690">
    <property type="entry name" value="MFS_1"/>
    <property type="match status" value="1"/>
</dbReference>
<dbReference type="PANTHER" id="PTHR23515">
    <property type="entry name" value="HIGH-AFFINITY NITRATE TRANSPORTER 2.3"/>
    <property type="match status" value="1"/>
</dbReference>
<feature type="transmembrane region" description="Helical" evidence="8">
    <location>
        <begin position="257"/>
        <end position="279"/>
    </location>
</feature>
<dbReference type="STRING" id="134849.SAMN05443668_10830"/>
<dbReference type="InterPro" id="IPR044772">
    <property type="entry name" value="NO3_transporter"/>
</dbReference>
<dbReference type="InterPro" id="IPR036259">
    <property type="entry name" value="MFS_trans_sf"/>
</dbReference>
<evidence type="ECO:0000256" key="6">
    <source>
        <dbReference type="ARBA" id="ARBA00023136"/>
    </source>
</evidence>
<dbReference type="PROSITE" id="PS50850">
    <property type="entry name" value="MFS"/>
    <property type="match status" value="1"/>
</dbReference>